<evidence type="ECO:0000256" key="6">
    <source>
        <dbReference type="HAMAP-Rule" id="MF_00735"/>
    </source>
</evidence>
<keyword evidence="8" id="KW-1185">Reference proteome</keyword>
<dbReference type="HAMAP" id="MF_00735">
    <property type="entry name" value="Methyltr_PrmA"/>
    <property type="match status" value="1"/>
</dbReference>
<dbReference type="PIRSF" id="PIRSF000401">
    <property type="entry name" value="RPL11_MTase"/>
    <property type="match status" value="1"/>
</dbReference>
<dbReference type="AlphaFoldDB" id="A0A8H2M5A6"/>
<dbReference type="RefSeq" id="WP_131748729.1">
    <property type="nucleotide sequence ID" value="NZ_CAACYI010000001.1"/>
</dbReference>
<dbReference type="CDD" id="cd02440">
    <property type="entry name" value="AdoMet_MTases"/>
    <property type="match status" value="1"/>
</dbReference>
<feature type="binding site" evidence="6">
    <location>
        <position position="172"/>
    </location>
    <ligand>
        <name>S-adenosyl-L-methionine</name>
        <dbReference type="ChEBI" id="CHEBI:59789"/>
    </ligand>
</feature>
<keyword evidence="5 6" id="KW-0949">S-adenosyl-L-methionine</keyword>
<comment type="function">
    <text evidence="6">Methylates ribosomal protein L11.</text>
</comment>
<dbReference type="InterPro" id="IPR029063">
    <property type="entry name" value="SAM-dependent_MTases_sf"/>
</dbReference>
<feature type="binding site" evidence="6">
    <location>
        <position position="151"/>
    </location>
    <ligand>
        <name>S-adenosyl-L-methionine</name>
        <dbReference type="ChEBI" id="CHEBI:59789"/>
    </ligand>
</feature>
<comment type="similarity">
    <text evidence="1 6">Belongs to the methyltransferase superfamily. PrmA family.</text>
</comment>
<feature type="binding site" evidence="6">
    <location>
        <position position="236"/>
    </location>
    <ligand>
        <name>S-adenosyl-L-methionine</name>
        <dbReference type="ChEBI" id="CHEBI:59789"/>
    </ligand>
</feature>
<evidence type="ECO:0000256" key="3">
    <source>
        <dbReference type="ARBA" id="ARBA00022603"/>
    </source>
</evidence>
<evidence type="ECO:0000313" key="8">
    <source>
        <dbReference type="Proteomes" id="UP000377798"/>
    </source>
</evidence>
<comment type="catalytic activity">
    <reaction evidence="6">
        <text>L-lysyl-[protein] + 3 S-adenosyl-L-methionine = N(6),N(6),N(6)-trimethyl-L-lysyl-[protein] + 3 S-adenosyl-L-homocysteine + 3 H(+)</text>
        <dbReference type="Rhea" id="RHEA:54192"/>
        <dbReference type="Rhea" id="RHEA-COMP:9752"/>
        <dbReference type="Rhea" id="RHEA-COMP:13826"/>
        <dbReference type="ChEBI" id="CHEBI:15378"/>
        <dbReference type="ChEBI" id="CHEBI:29969"/>
        <dbReference type="ChEBI" id="CHEBI:57856"/>
        <dbReference type="ChEBI" id="CHEBI:59789"/>
        <dbReference type="ChEBI" id="CHEBI:61961"/>
    </reaction>
</comment>
<evidence type="ECO:0000256" key="5">
    <source>
        <dbReference type="ARBA" id="ARBA00022691"/>
    </source>
</evidence>
<comment type="caution">
    <text evidence="7">The sequence shown here is derived from an EMBL/GenBank/DDBJ whole genome shotgun (WGS) entry which is preliminary data.</text>
</comment>
<keyword evidence="7" id="KW-0689">Ribosomal protein</keyword>
<organism evidence="7 8">
    <name type="scientific">Urinicoccus massiliensis</name>
    <dbReference type="NCBI Taxonomy" id="1723382"/>
    <lineage>
        <taxon>Bacteria</taxon>
        <taxon>Bacillati</taxon>
        <taxon>Bacillota</taxon>
        <taxon>Tissierellia</taxon>
        <taxon>Tissierellales</taxon>
        <taxon>Peptoniphilaceae</taxon>
        <taxon>Urinicoccus</taxon>
    </lineage>
</organism>
<dbReference type="Gene3D" id="3.40.50.150">
    <property type="entry name" value="Vaccinia Virus protein VP39"/>
    <property type="match status" value="1"/>
</dbReference>
<dbReference type="PANTHER" id="PTHR43648:SF1">
    <property type="entry name" value="ELECTRON TRANSFER FLAVOPROTEIN BETA SUBUNIT LYSINE METHYLTRANSFERASE"/>
    <property type="match status" value="1"/>
</dbReference>
<dbReference type="Pfam" id="PF06325">
    <property type="entry name" value="PrmA"/>
    <property type="match status" value="1"/>
</dbReference>
<dbReference type="InterPro" id="IPR004498">
    <property type="entry name" value="Ribosomal_PrmA_MeTrfase"/>
</dbReference>
<sequence>MQYYEVSLFGQEKDYNEVLSWLLDHGVDTFREETPALVDELNSSEIQWDYVDDNLLNTKKGQLFIQFYPSEEEKGLIKEFESYVVENDLGEVGVRQLQESDWANDWKKYFQPFDLGGNLAIVPYWSSYETNRQKILIDPGMAFGSGSHETTYFCLEMLEKYVRQGDLVYDVGCGSGILSVASSILGASRVQGVDIDPLAIEASYHNSKLNSCENCAFSKGDLLANFKEKADLVVSNIFAEIIIGFLGDLDQCLKKGGIFIASGILTEKKPAVMEALKEQGFTLLEDQDKNDWSVIVARAKND</sequence>
<evidence type="ECO:0000256" key="1">
    <source>
        <dbReference type="ARBA" id="ARBA00009741"/>
    </source>
</evidence>
<dbReference type="GO" id="GO:0005737">
    <property type="term" value="C:cytoplasm"/>
    <property type="evidence" value="ECO:0007669"/>
    <property type="project" value="UniProtKB-SubCell"/>
</dbReference>
<dbReference type="GO" id="GO:0008276">
    <property type="term" value="F:protein methyltransferase activity"/>
    <property type="evidence" value="ECO:0007669"/>
    <property type="project" value="UniProtKB-UniRule"/>
</dbReference>
<keyword evidence="2 6" id="KW-0963">Cytoplasm</keyword>
<dbReference type="SUPFAM" id="SSF53335">
    <property type="entry name" value="S-adenosyl-L-methionine-dependent methyltransferases"/>
    <property type="match status" value="1"/>
</dbReference>
<name>A0A8H2M5A6_9FIRM</name>
<dbReference type="GO" id="GO:0005840">
    <property type="term" value="C:ribosome"/>
    <property type="evidence" value="ECO:0007669"/>
    <property type="project" value="UniProtKB-KW"/>
</dbReference>
<comment type="subcellular location">
    <subcellularLocation>
        <location evidence="6">Cytoplasm</location>
    </subcellularLocation>
</comment>
<reference evidence="7 8" key="1">
    <citation type="submission" date="2019-02" db="EMBL/GenBank/DDBJ databases">
        <authorList>
            <consortium name="Pathogen Informatics"/>
        </authorList>
    </citation>
    <scope>NUCLEOTIDE SEQUENCE [LARGE SCALE GENOMIC DNA]</scope>
    <source>
        <strain evidence="7 8">3012STDY7089603</strain>
    </source>
</reference>
<dbReference type="EC" id="2.1.1.-" evidence="6"/>
<dbReference type="GO" id="GO:0032259">
    <property type="term" value="P:methylation"/>
    <property type="evidence" value="ECO:0007669"/>
    <property type="project" value="UniProtKB-KW"/>
</dbReference>
<keyword evidence="7" id="KW-0687">Ribonucleoprotein</keyword>
<keyword evidence="3 6" id="KW-0489">Methyltransferase</keyword>
<dbReference type="InterPro" id="IPR050078">
    <property type="entry name" value="Ribosomal_L11_MeTrfase_PrmA"/>
</dbReference>
<evidence type="ECO:0000313" key="7">
    <source>
        <dbReference type="EMBL" id="VFB16193.1"/>
    </source>
</evidence>
<gene>
    <name evidence="6 7" type="primary">prmA</name>
    <name evidence="7" type="ORF">NCTC13150_00711</name>
</gene>
<accession>A0A8H2M5A6</accession>
<dbReference type="EMBL" id="CAACYI010000001">
    <property type="protein sequence ID" value="VFB16193.1"/>
    <property type="molecule type" value="Genomic_DNA"/>
</dbReference>
<dbReference type="Proteomes" id="UP000377798">
    <property type="component" value="Unassembled WGS sequence"/>
</dbReference>
<evidence type="ECO:0000256" key="2">
    <source>
        <dbReference type="ARBA" id="ARBA00022490"/>
    </source>
</evidence>
<evidence type="ECO:0000256" key="4">
    <source>
        <dbReference type="ARBA" id="ARBA00022679"/>
    </source>
</evidence>
<dbReference type="PANTHER" id="PTHR43648">
    <property type="entry name" value="ELECTRON TRANSFER FLAVOPROTEIN BETA SUBUNIT LYSINE METHYLTRANSFERASE"/>
    <property type="match status" value="1"/>
</dbReference>
<proteinExistence type="inferred from homology"/>
<protein>
    <recommendedName>
        <fullName evidence="6">Ribosomal protein L11 methyltransferase</fullName>
        <shortName evidence="6">L11 Mtase</shortName>
        <ecNumber evidence="6">2.1.1.-</ecNumber>
    </recommendedName>
</protein>
<feature type="binding site" evidence="6">
    <location>
        <position position="194"/>
    </location>
    <ligand>
        <name>S-adenosyl-L-methionine</name>
        <dbReference type="ChEBI" id="CHEBI:59789"/>
    </ligand>
</feature>
<keyword evidence="4 6" id="KW-0808">Transferase</keyword>
<dbReference type="NCBIfam" id="TIGR00406">
    <property type="entry name" value="prmA"/>
    <property type="match status" value="1"/>
</dbReference>